<evidence type="ECO:0000256" key="5">
    <source>
        <dbReference type="ARBA" id="ARBA00023159"/>
    </source>
</evidence>
<evidence type="ECO:0000256" key="3">
    <source>
        <dbReference type="ARBA" id="ARBA00023015"/>
    </source>
</evidence>
<reference evidence="9 10" key="2">
    <citation type="submission" date="2006-07" db="EMBL/GenBank/DDBJ databases">
        <title>Sequencing of the draft genome and assembly of Chlorobium ferroxidans DSM 13031.</title>
        <authorList>
            <consortium name="US DOE Joint Genome Institute (JGI-PGF)"/>
            <person name="Copeland A."/>
            <person name="Lucas S."/>
            <person name="Lapidus A."/>
            <person name="Barry K."/>
            <person name="Glavina del Rio T."/>
            <person name="Dalin E."/>
            <person name="Tice H."/>
            <person name="Bruce D."/>
            <person name="Pitluck S."/>
            <person name="Richardson P."/>
        </authorList>
    </citation>
    <scope>NUCLEOTIDE SEQUENCE [LARGE SCALE GENOMIC DNA]</scope>
    <source>
        <strain evidence="9 10">DSM 13031</strain>
    </source>
</reference>
<evidence type="ECO:0000256" key="1">
    <source>
        <dbReference type="ARBA" id="ARBA00004496"/>
    </source>
</evidence>
<reference evidence="9 10" key="1">
    <citation type="submission" date="2006-07" db="EMBL/GenBank/DDBJ databases">
        <title>Annotation of the draft genome assembly of Chlorobium ferroxidans DSM 13031.</title>
        <authorList>
            <consortium name="US DOE Joint Genome Institute (JGI-ORNL)"/>
            <person name="Larimer F."/>
            <person name="Land M."/>
            <person name="Hauser L."/>
        </authorList>
    </citation>
    <scope>NUCLEOTIDE SEQUENCE [LARGE SCALE GENOMIC DNA]</scope>
    <source>
        <strain evidence="9 10">DSM 13031</strain>
    </source>
</reference>
<accession>Q0YQY4</accession>
<feature type="domain" description="CSD" evidence="8">
    <location>
        <begin position="1"/>
        <end position="67"/>
    </location>
</feature>
<sequence>MAKSVVKWFDGKKGYGFIVNPDGGEDIFVHYSTIDSVHRFKFLNQDAEVDFELDDSKQRLQARYVKEISIAS</sequence>
<dbReference type="Gene3D" id="2.40.50.140">
    <property type="entry name" value="Nucleic acid-binding proteins"/>
    <property type="match status" value="1"/>
</dbReference>
<dbReference type="PIRSF" id="PIRSF002599">
    <property type="entry name" value="Cold_shock_A"/>
    <property type="match status" value="1"/>
</dbReference>
<protein>
    <submittedName>
        <fullName evidence="9">Cold-shock protein, DNA-binding</fullName>
    </submittedName>
</protein>
<comment type="caution">
    <text evidence="9">The sequence shown here is derived from an EMBL/GenBank/DDBJ whole genome shotgun (WGS) entry which is preliminary data.</text>
</comment>
<keyword evidence="6" id="KW-0804">Transcription</keyword>
<keyword evidence="3" id="KW-0805">Transcription regulation</keyword>
<evidence type="ECO:0000256" key="6">
    <source>
        <dbReference type="ARBA" id="ARBA00023163"/>
    </source>
</evidence>
<dbReference type="GO" id="GO:0003677">
    <property type="term" value="F:DNA binding"/>
    <property type="evidence" value="ECO:0007669"/>
    <property type="project" value="UniProtKB-KW"/>
</dbReference>
<dbReference type="InterPro" id="IPR012156">
    <property type="entry name" value="Cold_shock_CspA"/>
</dbReference>
<dbReference type="CDD" id="cd04458">
    <property type="entry name" value="CSP_CDS"/>
    <property type="match status" value="1"/>
</dbReference>
<dbReference type="AlphaFoldDB" id="Q0YQY4"/>
<keyword evidence="5" id="KW-0010">Activator</keyword>
<keyword evidence="10" id="KW-1185">Reference proteome</keyword>
<dbReference type="InterPro" id="IPR019844">
    <property type="entry name" value="CSD_CS"/>
</dbReference>
<dbReference type="InterPro" id="IPR002059">
    <property type="entry name" value="CSP_DNA-bd"/>
</dbReference>
<gene>
    <name evidence="9" type="ORF">CferDRAFT_0732</name>
</gene>
<organism evidence="9 10">
    <name type="scientific">Chlorobium ferrooxidans DSM 13031</name>
    <dbReference type="NCBI Taxonomy" id="377431"/>
    <lineage>
        <taxon>Bacteria</taxon>
        <taxon>Pseudomonadati</taxon>
        <taxon>Chlorobiota</taxon>
        <taxon>Chlorobiia</taxon>
        <taxon>Chlorobiales</taxon>
        <taxon>Chlorobiaceae</taxon>
        <taxon>Chlorobium/Pelodictyon group</taxon>
        <taxon>Chlorobium</taxon>
    </lineage>
</organism>
<dbReference type="OrthoDB" id="9805039at2"/>
<comment type="subcellular location">
    <subcellularLocation>
        <location evidence="1 7">Cytoplasm</location>
    </subcellularLocation>
</comment>
<evidence type="ECO:0000259" key="8">
    <source>
        <dbReference type="PROSITE" id="PS51857"/>
    </source>
</evidence>
<dbReference type="PROSITE" id="PS51857">
    <property type="entry name" value="CSD_2"/>
    <property type="match status" value="1"/>
</dbReference>
<dbReference type="Proteomes" id="UP000004162">
    <property type="component" value="Unassembled WGS sequence"/>
</dbReference>
<evidence type="ECO:0000256" key="4">
    <source>
        <dbReference type="ARBA" id="ARBA00023125"/>
    </source>
</evidence>
<name>Q0YQY4_9CHLB</name>
<evidence type="ECO:0000256" key="2">
    <source>
        <dbReference type="ARBA" id="ARBA00022490"/>
    </source>
</evidence>
<dbReference type="GO" id="GO:0005829">
    <property type="term" value="C:cytosol"/>
    <property type="evidence" value="ECO:0007669"/>
    <property type="project" value="UniProtKB-ARBA"/>
</dbReference>
<dbReference type="SMART" id="SM00357">
    <property type="entry name" value="CSP"/>
    <property type="match status" value="1"/>
</dbReference>
<keyword evidence="4 9" id="KW-0238">DNA-binding</keyword>
<evidence type="ECO:0000256" key="7">
    <source>
        <dbReference type="RuleBase" id="RU000408"/>
    </source>
</evidence>
<evidence type="ECO:0000313" key="10">
    <source>
        <dbReference type="Proteomes" id="UP000004162"/>
    </source>
</evidence>
<keyword evidence="2" id="KW-0963">Cytoplasm</keyword>
<dbReference type="RefSeq" id="WP_006366640.1">
    <property type="nucleotide sequence ID" value="NZ_AASE01000014.1"/>
</dbReference>
<dbReference type="PANTHER" id="PTHR46565:SF20">
    <property type="entry name" value="COLD SHOCK DOMAIN-CONTAINING PROTEIN 4"/>
    <property type="match status" value="1"/>
</dbReference>
<dbReference type="Pfam" id="PF00313">
    <property type="entry name" value="CSD"/>
    <property type="match status" value="1"/>
</dbReference>
<dbReference type="InterPro" id="IPR011129">
    <property type="entry name" value="CSD"/>
</dbReference>
<proteinExistence type="predicted"/>
<dbReference type="EMBL" id="AASE01000014">
    <property type="protein sequence ID" value="EAT58688.1"/>
    <property type="molecule type" value="Genomic_DNA"/>
</dbReference>
<dbReference type="InterPro" id="IPR012340">
    <property type="entry name" value="NA-bd_OB-fold"/>
</dbReference>
<evidence type="ECO:0000313" key="9">
    <source>
        <dbReference type="EMBL" id="EAT58688.1"/>
    </source>
</evidence>
<dbReference type="PANTHER" id="PTHR46565">
    <property type="entry name" value="COLD SHOCK DOMAIN PROTEIN 2"/>
    <property type="match status" value="1"/>
</dbReference>
<dbReference type="PRINTS" id="PR00050">
    <property type="entry name" value="COLDSHOCK"/>
</dbReference>
<dbReference type="SUPFAM" id="SSF50249">
    <property type="entry name" value="Nucleic acid-binding proteins"/>
    <property type="match status" value="1"/>
</dbReference>
<dbReference type="PROSITE" id="PS00352">
    <property type="entry name" value="CSD_1"/>
    <property type="match status" value="1"/>
</dbReference>